<dbReference type="OrthoDB" id="191139at2759"/>
<comment type="similarity">
    <text evidence="1">Belongs to the short-chain dehydrogenases/reductases (SDR) family.</text>
</comment>
<accession>G3ANR7</accession>
<dbReference type="PANTHER" id="PTHR24320:SF236">
    <property type="entry name" value="SHORT-CHAIN DEHYDROGENASE-RELATED"/>
    <property type="match status" value="1"/>
</dbReference>
<sequence length="357" mass="40078">MCISNLYKRRELVKILSTEQIYITMSAPVFPSRTWSDYKQFKNGFLPGKPTFKEDHYPSLKGKVVLITGGNSGVGYETVKSLAGSTKAKIYIFSRNEKKTLAAIRQIRQEVAQEYNVTNPDINFIRMDLSDLDTIKPAVDQFLSQEARLDIIIHNAGVMKRPIGPKTRQGYELQLGTNVVGPHLLQRLLDPILIDTSKMNHPGESRIVWISSTAHHFAPLGGVHWDDINFDHTKIGKLYNVMGYGQSKACNIMQARTWSRKHSAGSQIICSSVCPGFLNTQLARNSSCIERAIFSVILHPRRLGAYTVLYAAFSPEVEDGSFSVSFGVPSQPRKDLTQDDACDKLWDFLTKATDPYM</sequence>
<dbReference type="Proteomes" id="UP000000709">
    <property type="component" value="Unassembled WGS sequence"/>
</dbReference>
<dbReference type="EMBL" id="GL996502">
    <property type="protein sequence ID" value="EGW32002.1"/>
    <property type="molecule type" value="Genomic_DNA"/>
</dbReference>
<dbReference type="HOGENOM" id="CLU_010194_44_6_1"/>
<name>G3ANR7_SPAPN</name>
<dbReference type="GO" id="GO:0016491">
    <property type="term" value="F:oxidoreductase activity"/>
    <property type="evidence" value="ECO:0007669"/>
    <property type="project" value="UniProtKB-KW"/>
</dbReference>
<reference evidence="4 5" key="1">
    <citation type="journal article" date="2011" name="Proc. Natl. Acad. Sci. U.S.A.">
        <title>Comparative genomics of xylose-fermenting fungi for enhanced biofuel production.</title>
        <authorList>
            <person name="Wohlbach D.J."/>
            <person name="Kuo A."/>
            <person name="Sato T.K."/>
            <person name="Potts K.M."/>
            <person name="Salamov A.A."/>
            <person name="LaButti K.M."/>
            <person name="Sun H."/>
            <person name="Clum A."/>
            <person name="Pangilinan J.L."/>
            <person name="Lindquist E.A."/>
            <person name="Lucas S."/>
            <person name="Lapidus A."/>
            <person name="Jin M."/>
            <person name="Gunawan C."/>
            <person name="Balan V."/>
            <person name="Dale B.E."/>
            <person name="Jeffries T.W."/>
            <person name="Zinkel R."/>
            <person name="Barry K.W."/>
            <person name="Grigoriev I.V."/>
            <person name="Gasch A.P."/>
        </authorList>
    </citation>
    <scope>NUCLEOTIDE SEQUENCE [LARGE SCALE GENOMIC DNA]</scope>
    <source>
        <strain evidence="5">NRRL Y-27907 / 11-Y1</strain>
    </source>
</reference>
<keyword evidence="2" id="KW-0521">NADP</keyword>
<dbReference type="PANTHER" id="PTHR24320">
    <property type="entry name" value="RETINOL DEHYDROGENASE"/>
    <property type="match status" value="1"/>
</dbReference>
<dbReference type="AlphaFoldDB" id="G3ANR7"/>
<keyword evidence="5" id="KW-1185">Reference proteome</keyword>
<dbReference type="eggNOG" id="KOG1208">
    <property type="taxonomic scope" value="Eukaryota"/>
</dbReference>
<dbReference type="Pfam" id="PF00106">
    <property type="entry name" value="adh_short"/>
    <property type="match status" value="1"/>
</dbReference>
<dbReference type="InterPro" id="IPR002347">
    <property type="entry name" value="SDR_fam"/>
</dbReference>
<dbReference type="Gene3D" id="3.40.50.720">
    <property type="entry name" value="NAD(P)-binding Rossmann-like Domain"/>
    <property type="match status" value="1"/>
</dbReference>
<evidence type="ECO:0000313" key="4">
    <source>
        <dbReference type="EMBL" id="EGW32002.1"/>
    </source>
</evidence>
<evidence type="ECO:0000256" key="1">
    <source>
        <dbReference type="ARBA" id="ARBA00006484"/>
    </source>
</evidence>
<keyword evidence="3" id="KW-0560">Oxidoreductase</keyword>
<dbReference type="KEGG" id="spaa:SPAPADRAFT_152327"/>
<gene>
    <name evidence="4" type="ORF">SPAPADRAFT_152327</name>
</gene>
<dbReference type="PRINTS" id="PR00081">
    <property type="entry name" value="GDHRDH"/>
</dbReference>
<organism evidence="5">
    <name type="scientific">Spathaspora passalidarum (strain NRRL Y-27907 / 11-Y1)</name>
    <dbReference type="NCBI Taxonomy" id="619300"/>
    <lineage>
        <taxon>Eukaryota</taxon>
        <taxon>Fungi</taxon>
        <taxon>Dikarya</taxon>
        <taxon>Ascomycota</taxon>
        <taxon>Saccharomycotina</taxon>
        <taxon>Pichiomycetes</taxon>
        <taxon>Debaryomycetaceae</taxon>
        <taxon>Spathaspora</taxon>
    </lineage>
</organism>
<evidence type="ECO:0000256" key="3">
    <source>
        <dbReference type="ARBA" id="ARBA00023002"/>
    </source>
</evidence>
<evidence type="ECO:0000313" key="5">
    <source>
        <dbReference type="Proteomes" id="UP000000709"/>
    </source>
</evidence>
<dbReference type="OMA" id="KPDGVNW"/>
<dbReference type="InParanoid" id="G3ANR7"/>
<protein>
    <submittedName>
        <fullName evidence="4">Uncharacterized protein</fullName>
    </submittedName>
</protein>
<dbReference type="SUPFAM" id="SSF51735">
    <property type="entry name" value="NAD(P)-binding Rossmann-fold domains"/>
    <property type="match status" value="1"/>
</dbReference>
<dbReference type="GeneID" id="18870925"/>
<dbReference type="InterPro" id="IPR036291">
    <property type="entry name" value="NAD(P)-bd_dom_sf"/>
</dbReference>
<proteinExistence type="inferred from homology"/>
<evidence type="ECO:0000256" key="2">
    <source>
        <dbReference type="ARBA" id="ARBA00022857"/>
    </source>
</evidence>
<dbReference type="RefSeq" id="XP_007375278.1">
    <property type="nucleotide sequence ID" value="XM_007375216.1"/>
</dbReference>